<dbReference type="Gene3D" id="3.40.50.10600">
    <property type="entry name" value="SpoIIaa-like domains"/>
    <property type="match status" value="1"/>
</dbReference>
<evidence type="ECO:0000313" key="1">
    <source>
        <dbReference type="EMBL" id="BCG46587.1"/>
    </source>
</evidence>
<name>A0A6S6LX19_9BACT</name>
<gene>
    <name evidence="1" type="ORF">GEOBRER4_n1389</name>
</gene>
<dbReference type="InterPro" id="IPR038396">
    <property type="entry name" value="SpoIIAA-like_sf"/>
</dbReference>
<dbReference type="SUPFAM" id="SSF52091">
    <property type="entry name" value="SpoIIaa-like"/>
    <property type="match status" value="1"/>
</dbReference>
<dbReference type="EMBL" id="AP023213">
    <property type="protein sequence ID" value="BCG46587.1"/>
    <property type="molecule type" value="Genomic_DNA"/>
</dbReference>
<dbReference type="Pfam" id="PF11964">
    <property type="entry name" value="SpoIIAA-like"/>
    <property type="match status" value="1"/>
</dbReference>
<protein>
    <submittedName>
        <fullName evidence="1">Uncharacterized protein</fullName>
    </submittedName>
</protein>
<reference evidence="1 2" key="1">
    <citation type="submission" date="2020-06" db="EMBL/GenBank/DDBJ databases">
        <title>Interaction of electrochemicaly active bacteria, Geobacter bremensis R4 on different carbon anode.</title>
        <authorList>
            <person name="Meng L."/>
            <person name="Yoshida N."/>
        </authorList>
    </citation>
    <scope>NUCLEOTIDE SEQUENCE [LARGE SCALE GENOMIC DNA]</scope>
    <source>
        <strain evidence="1 2">R4</strain>
    </source>
</reference>
<keyword evidence="2" id="KW-1185">Reference proteome</keyword>
<dbReference type="RefSeq" id="WP_185244762.1">
    <property type="nucleotide sequence ID" value="NZ_AP023213.1"/>
</dbReference>
<sequence>MLVRINELPDDMLEFEARGEVTGADYRSVLIPAVEELLARQIKIRFLYHLGQEFTGFEAKAIWEDAKVGLQHLAAWERVAVVTDVGWIATAVKGFGFFMPGQVRIFSNDDLKHARRWLSE</sequence>
<dbReference type="Proteomes" id="UP000515472">
    <property type="component" value="Chromosome"/>
</dbReference>
<dbReference type="KEGG" id="gbn:GEOBRER4_13370"/>
<dbReference type="InterPro" id="IPR021866">
    <property type="entry name" value="SpoIIAA-like"/>
</dbReference>
<organism evidence="1 2">
    <name type="scientific">Citrifermentans bremense</name>
    <dbReference type="NCBI Taxonomy" id="60035"/>
    <lineage>
        <taxon>Bacteria</taxon>
        <taxon>Pseudomonadati</taxon>
        <taxon>Thermodesulfobacteriota</taxon>
        <taxon>Desulfuromonadia</taxon>
        <taxon>Geobacterales</taxon>
        <taxon>Geobacteraceae</taxon>
        <taxon>Citrifermentans</taxon>
    </lineage>
</organism>
<evidence type="ECO:0000313" key="2">
    <source>
        <dbReference type="Proteomes" id="UP000515472"/>
    </source>
</evidence>
<proteinExistence type="predicted"/>
<accession>A0A6S6LX19</accession>
<dbReference type="InterPro" id="IPR036513">
    <property type="entry name" value="STAS_dom_sf"/>
</dbReference>
<dbReference type="AlphaFoldDB" id="A0A6S6LX19"/>